<organism evidence="1 2">
    <name type="scientific">Hymenobacter gelipurpurascens</name>
    <dbReference type="NCBI Taxonomy" id="89968"/>
    <lineage>
        <taxon>Bacteria</taxon>
        <taxon>Pseudomonadati</taxon>
        <taxon>Bacteroidota</taxon>
        <taxon>Cytophagia</taxon>
        <taxon>Cytophagales</taxon>
        <taxon>Hymenobacteraceae</taxon>
        <taxon>Hymenobacter</taxon>
    </lineage>
</organism>
<reference evidence="2" key="1">
    <citation type="submission" date="2017-06" db="EMBL/GenBank/DDBJ databases">
        <authorList>
            <person name="Varghese N."/>
            <person name="Submissions S."/>
        </authorList>
    </citation>
    <scope>NUCLEOTIDE SEQUENCE [LARGE SCALE GENOMIC DNA]</scope>
    <source>
        <strain evidence="2">DSM 11116</strain>
    </source>
</reference>
<dbReference type="Proteomes" id="UP000198131">
    <property type="component" value="Unassembled WGS sequence"/>
</dbReference>
<evidence type="ECO:0008006" key="3">
    <source>
        <dbReference type="Google" id="ProtNLM"/>
    </source>
</evidence>
<name>A0A212TA87_9BACT</name>
<protein>
    <recommendedName>
        <fullName evidence="3">DUF4259 domain-containing protein</fullName>
    </recommendedName>
</protein>
<sequence length="130" mass="14135">MSTWGYYNFDNDLAADLAAKFRDTHSLGLLSEALADIPSAETIGNDAAQEALAAAELVAALLGKPGEDLPADLLPITVQLNPAESTTLQGLAREAVQAVSKRSDLQAHWTKGDNKKEWQQRQQDLLHRLQ</sequence>
<gene>
    <name evidence="1" type="ORF">SAMN06265337_0776</name>
</gene>
<dbReference type="AlphaFoldDB" id="A0A212TA87"/>
<evidence type="ECO:0000313" key="1">
    <source>
        <dbReference type="EMBL" id="SNC62958.1"/>
    </source>
</evidence>
<evidence type="ECO:0000313" key="2">
    <source>
        <dbReference type="Proteomes" id="UP000198131"/>
    </source>
</evidence>
<keyword evidence="2" id="KW-1185">Reference proteome</keyword>
<proteinExistence type="predicted"/>
<dbReference type="Pfam" id="PF14078">
    <property type="entry name" value="DUF4259"/>
    <property type="match status" value="1"/>
</dbReference>
<dbReference type="RefSeq" id="WP_088842080.1">
    <property type="nucleotide sequence ID" value="NZ_FYEW01000001.1"/>
</dbReference>
<dbReference type="InterPro" id="IPR025355">
    <property type="entry name" value="DUF4259"/>
</dbReference>
<dbReference type="EMBL" id="FYEW01000001">
    <property type="protein sequence ID" value="SNC62958.1"/>
    <property type="molecule type" value="Genomic_DNA"/>
</dbReference>
<accession>A0A212TA87</accession>
<dbReference type="OrthoDB" id="191350at2"/>